<evidence type="ECO:0000256" key="1">
    <source>
        <dbReference type="SAM" id="MobiDB-lite"/>
    </source>
</evidence>
<sequence length="400" mass="39827">MASSDVVKKPPSRRTPAAGRAGRAMAVLGGVRRTTVLLVLAAVVLSLGMVAGNGSGEGRAASFSEIAQTDARASALELSRQAGELAEAARSTTLTAELARQAEVLNEQAAVLTRAGSFRRGVPPFPVAASGAVASNTGSTHAADSDAAADYVRLLTISARSSLDGAIRADAGTARLLASTGAAQQVLALRTAEAAGLDAPEPWKPVTPSSGSGRCASEGTGGASPFASPGVAPGTSSGTVPEAATSETGPDAAPDAAAALQAAVHAEYGAAYAYEVGMARTSGTATRAELDGRREEHLAAGAEAVLLLPEVCLPALTRAPAYSLPPSFTADPESALEELEDSLPAVYADLAALGSGTVRAWAVERLAELSTALYADEGSVPAAPGLDLDAAGLPQVPGTP</sequence>
<keyword evidence="4" id="KW-1185">Reference proteome</keyword>
<proteinExistence type="predicted"/>
<name>A0ABZ2ZRQ7_9MICC</name>
<gene>
    <name evidence="3" type="ORF">AAE021_09705</name>
</gene>
<reference evidence="3 4" key="1">
    <citation type="submission" date="2024-04" db="EMBL/GenBank/DDBJ databases">
        <title>Arthrobacter sp. from Plains bison fecal sample.</title>
        <authorList>
            <person name="Ruzzini A."/>
        </authorList>
    </citation>
    <scope>NUCLEOTIDE SEQUENCE [LARGE SCALE GENOMIC DNA]</scope>
    <source>
        <strain evidence="3 4">EINP1</strain>
    </source>
</reference>
<protein>
    <submittedName>
        <fullName evidence="3">DUF4439 domain-containing protein</fullName>
    </submittedName>
</protein>
<dbReference type="InterPro" id="IPR012347">
    <property type="entry name" value="Ferritin-like"/>
</dbReference>
<evidence type="ECO:0000313" key="3">
    <source>
        <dbReference type="EMBL" id="WZP14487.1"/>
    </source>
</evidence>
<dbReference type="RefSeq" id="WP_342022138.1">
    <property type="nucleotide sequence ID" value="NZ_CP151657.1"/>
</dbReference>
<accession>A0ABZ2ZRQ7</accession>
<dbReference type="InterPro" id="IPR009078">
    <property type="entry name" value="Ferritin-like_SF"/>
</dbReference>
<dbReference type="EMBL" id="CP151657">
    <property type="protein sequence ID" value="WZP14487.1"/>
    <property type="molecule type" value="Genomic_DNA"/>
</dbReference>
<dbReference type="Gene3D" id="1.20.1260.10">
    <property type="match status" value="1"/>
</dbReference>
<feature type="domain" description="DUF4439" evidence="2">
    <location>
        <begin position="259"/>
        <end position="386"/>
    </location>
</feature>
<dbReference type="InterPro" id="IPR029447">
    <property type="entry name" value="DUF4439"/>
</dbReference>
<dbReference type="SUPFAM" id="SSF47240">
    <property type="entry name" value="Ferritin-like"/>
    <property type="match status" value="1"/>
</dbReference>
<dbReference type="Pfam" id="PF14530">
    <property type="entry name" value="DUF4439"/>
    <property type="match status" value="1"/>
</dbReference>
<evidence type="ECO:0000259" key="2">
    <source>
        <dbReference type="Pfam" id="PF14530"/>
    </source>
</evidence>
<evidence type="ECO:0000313" key="4">
    <source>
        <dbReference type="Proteomes" id="UP001448858"/>
    </source>
</evidence>
<organism evidence="3 4">
    <name type="scientific">Arthrobacter citreus</name>
    <dbReference type="NCBI Taxonomy" id="1670"/>
    <lineage>
        <taxon>Bacteria</taxon>
        <taxon>Bacillati</taxon>
        <taxon>Actinomycetota</taxon>
        <taxon>Actinomycetes</taxon>
        <taxon>Micrococcales</taxon>
        <taxon>Micrococcaceae</taxon>
        <taxon>Arthrobacter</taxon>
    </lineage>
</organism>
<feature type="region of interest" description="Disordered" evidence="1">
    <location>
        <begin position="198"/>
        <end position="252"/>
    </location>
</feature>
<dbReference type="Proteomes" id="UP001448858">
    <property type="component" value="Chromosome"/>
</dbReference>
<feature type="region of interest" description="Disordered" evidence="1">
    <location>
        <begin position="1"/>
        <end position="20"/>
    </location>
</feature>